<dbReference type="InterPro" id="IPR023397">
    <property type="entry name" value="SAM-dep_MeTrfase_MraW_recog"/>
</dbReference>
<proteinExistence type="inferred from homology"/>
<comment type="catalytic activity">
    <reaction evidence="7">
        <text>cytidine(1402) in 16S rRNA + S-adenosyl-L-methionine = N(4)-methylcytidine(1402) in 16S rRNA + S-adenosyl-L-homocysteine + H(+)</text>
        <dbReference type="Rhea" id="RHEA:42928"/>
        <dbReference type="Rhea" id="RHEA-COMP:10286"/>
        <dbReference type="Rhea" id="RHEA-COMP:10287"/>
        <dbReference type="ChEBI" id="CHEBI:15378"/>
        <dbReference type="ChEBI" id="CHEBI:57856"/>
        <dbReference type="ChEBI" id="CHEBI:59789"/>
        <dbReference type="ChEBI" id="CHEBI:74506"/>
        <dbReference type="ChEBI" id="CHEBI:82748"/>
        <dbReference type="EC" id="2.1.1.199"/>
    </reaction>
</comment>
<evidence type="ECO:0000256" key="4">
    <source>
        <dbReference type="ARBA" id="ARBA00022603"/>
    </source>
</evidence>
<evidence type="ECO:0000256" key="3">
    <source>
        <dbReference type="ARBA" id="ARBA00022552"/>
    </source>
</evidence>
<sequence length="308" mass="33881">MRLSPHLPVLLSEAVDALSVREDGIYVDCTFGRGGHSRALLDRLGSKGRLVALDKDRDAVESTEARALSSDSHFTLIHTGFVRLAEQLERLGLLGRVDGILMDLGVSSPQLDTAERGFSFMRDGPLDMRMDVGAGLSAAEWLARVPEGELADVLRIYGEERFARRISRAVVEQRTQQAIVTTGQLARLIDQAVPHREPGKHPATRSFQAIRIYLNDELGELEQGLAQTLSVLKAGGRLAVIAFHSLEDRMVKRFMRDQERGLAPHAPKWAVPAPTLKRVGKAIYASEAEVAANPRARSAVMRVAERLP</sequence>
<comment type="subcellular location">
    <subcellularLocation>
        <location evidence="7">Cytoplasm</location>
    </subcellularLocation>
</comment>
<dbReference type="AlphaFoldDB" id="A0A8D4VS22"/>
<dbReference type="NCBIfam" id="TIGR00006">
    <property type="entry name" value="16S rRNA (cytosine(1402)-N(4))-methyltransferase RsmH"/>
    <property type="match status" value="1"/>
</dbReference>
<feature type="binding site" evidence="7">
    <location>
        <position position="103"/>
    </location>
    <ligand>
        <name>S-adenosyl-L-methionine</name>
        <dbReference type="ChEBI" id="CHEBI:59789"/>
    </ligand>
</feature>
<keyword evidence="6 7" id="KW-0949">S-adenosyl-L-methionine</keyword>
<dbReference type="SUPFAM" id="SSF81799">
    <property type="entry name" value="Putative methyltransferase TM0872, insert domain"/>
    <property type="match status" value="1"/>
</dbReference>
<keyword evidence="4 7" id="KW-0489">Methyltransferase</keyword>
<dbReference type="GO" id="GO:0070475">
    <property type="term" value="P:rRNA base methylation"/>
    <property type="evidence" value="ECO:0007669"/>
    <property type="project" value="UniProtKB-UniRule"/>
</dbReference>
<feature type="binding site" evidence="7">
    <location>
        <position position="54"/>
    </location>
    <ligand>
        <name>S-adenosyl-L-methionine</name>
        <dbReference type="ChEBI" id="CHEBI:59789"/>
    </ligand>
</feature>
<gene>
    <name evidence="7 8" type="primary">rsmH</name>
    <name evidence="8" type="ORF">MoryE10_28550</name>
</gene>
<dbReference type="PIRSF" id="PIRSF004486">
    <property type="entry name" value="MraW"/>
    <property type="match status" value="1"/>
</dbReference>
<dbReference type="InterPro" id="IPR029063">
    <property type="entry name" value="SAM-dependent_MTases_sf"/>
</dbReference>
<comment type="similarity">
    <text evidence="1 7">Belongs to the methyltransferase superfamily. RsmH family.</text>
</comment>
<keyword evidence="3 7" id="KW-0698">rRNA processing</keyword>
<feature type="binding site" evidence="7">
    <location>
        <position position="81"/>
    </location>
    <ligand>
        <name>S-adenosyl-L-methionine</name>
        <dbReference type="ChEBI" id="CHEBI:59789"/>
    </ligand>
</feature>
<dbReference type="KEGG" id="moz:MoryE10_28550"/>
<comment type="function">
    <text evidence="7">Specifically methylates the N4 position of cytidine in position 1402 (C1402) of 16S rRNA.</text>
</comment>
<dbReference type="EMBL" id="AP019782">
    <property type="protein sequence ID" value="BBL72249.1"/>
    <property type="molecule type" value="Genomic_DNA"/>
</dbReference>
<evidence type="ECO:0000256" key="1">
    <source>
        <dbReference type="ARBA" id="ARBA00010396"/>
    </source>
</evidence>
<dbReference type="EC" id="2.1.1.199" evidence="7"/>
<feature type="binding site" evidence="7">
    <location>
        <position position="110"/>
    </location>
    <ligand>
        <name>S-adenosyl-L-methionine</name>
        <dbReference type="ChEBI" id="CHEBI:59789"/>
    </ligand>
</feature>
<reference evidence="8" key="1">
    <citation type="submission" date="2019-06" db="EMBL/GenBank/DDBJ databases">
        <title>Complete genome sequence of Methylogaea oryzae strain JCM16910.</title>
        <authorList>
            <person name="Asakawa S."/>
        </authorList>
    </citation>
    <scope>NUCLEOTIDE SEQUENCE</scope>
    <source>
        <strain evidence="8">E10</strain>
    </source>
</reference>
<dbReference type="FunFam" id="1.10.150.170:FF:000001">
    <property type="entry name" value="Ribosomal RNA small subunit methyltransferase H"/>
    <property type="match status" value="1"/>
</dbReference>
<feature type="binding site" evidence="7">
    <location>
        <begin position="34"/>
        <end position="36"/>
    </location>
    <ligand>
        <name>S-adenosyl-L-methionine</name>
        <dbReference type="ChEBI" id="CHEBI:59789"/>
    </ligand>
</feature>
<dbReference type="PANTHER" id="PTHR11265:SF0">
    <property type="entry name" value="12S RRNA N4-METHYLCYTIDINE METHYLTRANSFERASE"/>
    <property type="match status" value="1"/>
</dbReference>
<dbReference type="Gene3D" id="1.10.150.170">
    <property type="entry name" value="Putative methyltransferase TM0872, insert domain"/>
    <property type="match status" value="1"/>
</dbReference>
<dbReference type="InterPro" id="IPR002903">
    <property type="entry name" value="RsmH"/>
</dbReference>
<name>A0A8D4VS22_9GAMM</name>
<dbReference type="PANTHER" id="PTHR11265">
    <property type="entry name" value="S-ADENOSYL-METHYLTRANSFERASE MRAW"/>
    <property type="match status" value="1"/>
</dbReference>
<keyword evidence="2 7" id="KW-0963">Cytoplasm</keyword>
<evidence type="ECO:0000313" key="8">
    <source>
        <dbReference type="EMBL" id="BBL72249.1"/>
    </source>
</evidence>
<evidence type="ECO:0000256" key="6">
    <source>
        <dbReference type="ARBA" id="ARBA00022691"/>
    </source>
</evidence>
<keyword evidence="5 7" id="KW-0808">Transferase</keyword>
<dbReference type="HAMAP" id="MF_01007">
    <property type="entry name" value="16SrRNA_methyltr_H"/>
    <property type="match status" value="1"/>
</dbReference>
<dbReference type="Proteomes" id="UP000824988">
    <property type="component" value="Chromosome"/>
</dbReference>
<evidence type="ECO:0000313" key="9">
    <source>
        <dbReference type="Proteomes" id="UP000824988"/>
    </source>
</evidence>
<organism evidence="8 9">
    <name type="scientific">Methylogaea oryzae</name>
    <dbReference type="NCBI Taxonomy" id="1295382"/>
    <lineage>
        <taxon>Bacteria</taxon>
        <taxon>Pseudomonadati</taxon>
        <taxon>Pseudomonadota</taxon>
        <taxon>Gammaproteobacteria</taxon>
        <taxon>Methylococcales</taxon>
        <taxon>Methylococcaceae</taxon>
        <taxon>Methylogaea</taxon>
    </lineage>
</organism>
<dbReference type="RefSeq" id="WP_054772848.1">
    <property type="nucleotide sequence ID" value="NZ_AP019782.1"/>
</dbReference>
<keyword evidence="9" id="KW-1185">Reference proteome</keyword>
<dbReference type="Pfam" id="PF01795">
    <property type="entry name" value="Methyltransf_5"/>
    <property type="match status" value="1"/>
</dbReference>
<dbReference type="SUPFAM" id="SSF53335">
    <property type="entry name" value="S-adenosyl-L-methionine-dependent methyltransferases"/>
    <property type="match status" value="1"/>
</dbReference>
<accession>A0A8D4VS22</accession>
<protein>
    <recommendedName>
        <fullName evidence="7">Ribosomal RNA small subunit methyltransferase H</fullName>
        <ecNumber evidence="7">2.1.1.199</ecNumber>
    </recommendedName>
    <alternativeName>
        <fullName evidence="7">16S rRNA m(4)C1402 methyltransferase</fullName>
    </alternativeName>
    <alternativeName>
        <fullName evidence="7">rRNA (cytosine-N(4)-)-methyltransferase RsmH</fullName>
    </alternativeName>
</protein>
<dbReference type="GO" id="GO:0071424">
    <property type="term" value="F:rRNA (cytosine-N4-)-methyltransferase activity"/>
    <property type="evidence" value="ECO:0007669"/>
    <property type="project" value="UniProtKB-UniRule"/>
</dbReference>
<dbReference type="GO" id="GO:0005737">
    <property type="term" value="C:cytoplasm"/>
    <property type="evidence" value="ECO:0007669"/>
    <property type="project" value="UniProtKB-SubCell"/>
</dbReference>
<evidence type="ECO:0000256" key="7">
    <source>
        <dbReference type="HAMAP-Rule" id="MF_01007"/>
    </source>
</evidence>
<dbReference type="Gene3D" id="3.40.50.150">
    <property type="entry name" value="Vaccinia Virus protein VP39"/>
    <property type="match status" value="1"/>
</dbReference>
<evidence type="ECO:0000256" key="2">
    <source>
        <dbReference type="ARBA" id="ARBA00022490"/>
    </source>
</evidence>
<evidence type="ECO:0000256" key="5">
    <source>
        <dbReference type="ARBA" id="ARBA00022679"/>
    </source>
</evidence>